<dbReference type="SUPFAM" id="SSF55248">
    <property type="entry name" value="PCD-like"/>
    <property type="match status" value="1"/>
</dbReference>
<dbReference type="Pfam" id="PF01329">
    <property type="entry name" value="Pterin_4a"/>
    <property type="match status" value="1"/>
</dbReference>
<evidence type="ECO:0000313" key="5">
    <source>
        <dbReference type="EMBL" id="ANV79804.1"/>
    </source>
</evidence>
<dbReference type="GO" id="GO:0008124">
    <property type="term" value="F:4-alpha-hydroxytetrahydrobiopterin dehydratase activity"/>
    <property type="evidence" value="ECO:0007669"/>
    <property type="project" value="UniProtKB-EC"/>
</dbReference>
<evidence type="ECO:0000256" key="1">
    <source>
        <dbReference type="ARBA" id="ARBA00001554"/>
    </source>
</evidence>
<dbReference type="CDD" id="cd00913">
    <property type="entry name" value="PCD_DCoH_subfamily_a"/>
    <property type="match status" value="1"/>
</dbReference>
<reference evidence="5" key="2">
    <citation type="journal article" date="2015" name="ISME J.">
        <title>A new class of marine Euryarchaeota group II from the Mediterranean deep chlorophyll maximum.</title>
        <authorList>
            <person name="Martin-Cuadrado A.B."/>
            <person name="Garcia-Heredia I."/>
            <person name="Molto A.G."/>
            <person name="Lopez-Ubeda R."/>
            <person name="Kimes N."/>
            <person name="Lopez-Garcia P."/>
            <person name="Moreira D."/>
            <person name="Rodriguez-Valera F."/>
        </authorList>
    </citation>
    <scope>NUCLEOTIDE SEQUENCE</scope>
</reference>
<dbReference type="GO" id="GO:0006729">
    <property type="term" value="P:tetrahydrobiopterin biosynthetic process"/>
    <property type="evidence" value="ECO:0007669"/>
    <property type="project" value="InterPro"/>
</dbReference>
<dbReference type="EMBL" id="KP211852">
    <property type="protein sequence ID" value="ANV79804.1"/>
    <property type="molecule type" value="Genomic_DNA"/>
</dbReference>
<keyword evidence="4" id="KW-0456">Lyase</keyword>
<dbReference type="InterPro" id="IPR001533">
    <property type="entry name" value="Pterin_deHydtase"/>
</dbReference>
<comment type="similarity">
    <text evidence="2">Belongs to the pterin-4-alpha-carbinolamine dehydratase family.</text>
</comment>
<protein>
    <recommendedName>
        <fullName evidence="3">4a-hydroxytetrahydrobiopterin dehydratase</fullName>
        <ecNumber evidence="3">4.2.1.96</ecNumber>
    </recommendedName>
</protein>
<dbReference type="Gene3D" id="3.30.1360.20">
    <property type="entry name" value="Transcriptional coactivator/pterin dehydratase"/>
    <property type="match status" value="1"/>
</dbReference>
<name>A0A1B1TBZ6_9ARCH</name>
<dbReference type="EC" id="4.2.1.96" evidence="3"/>
<proteinExistence type="inferred from homology"/>
<comment type="catalytic activity">
    <reaction evidence="1">
        <text>(4aS,6R)-4a-hydroxy-L-erythro-5,6,7,8-tetrahydrobiopterin = (6R)-L-erythro-6,7-dihydrobiopterin + H2O</text>
        <dbReference type="Rhea" id="RHEA:11920"/>
        <dbReference type="ChEBI" id="CHEBI:15377"/>
        <dbReference type="ChEBI" id="CHEBI:15642"/>
        <dbReference type="ChEBI" id="CHEBI:43120"/>
        <dbReference type="EC" id="4.2.1.96"/>
    </reaction>
</comment>
<dbReference type="PANTHER" id="PTHR12599">
    <property type="entry name" value="PTERIN-4-ALPHA-CARBINOLAMINE DEHYDRATASE"/>
    <property type="match status" value="1"/>
</dbReference>
<evidence type="ECO:0000256" key="2">
    <source>
        <dbReference type="ARBA" id="ARBA00006472"/>
    </source>
</evidence>
<organism evidence="5">
    <name type="scientific">uncultured Poseidoniia archaeon</name>
    <dbReference type="NCBI Taxonomy" id="1697135"/>
    <lineage>
        <taxon>Archaea</taxon>
        <taxon>Methanobacteriati</taxon>
        <taxon>Thermoplasmatota</taxon>
        <taxon>Candidatus Poseidoniia</taxon>
        <taxon>environmental samples</taxon>
    </lineage>
</organism>
<dbReference type="PANTHER" id="PTHR12599:SF0">
    <property type="entry name" value="PTERIN-4-ALPHA-CARBINOLAMINE DEHYDRATASE"/>
    <property type="match status" value="1"/>
</dbReference>
<evidence type="ECO:0000256" key="4">
    <source>
        <dbReference type="ARBA" id="ARBA00023239"/>
    </source>
</evidence>
<dbReference type="AlphaFoldDB" id="A0A1B1TBZ6"/>
<reference evidence="5" key="1">
    <citation type="submission" date="2014-11" db="EMBL/GenBank/DDBJ databases">
        <authorList>
            <person name="Zhu J."/>
            <person name="Qi W."/>
            <person name="Song R."/>
        </authorList>
    </citation>
    <scope>NUCLEOTIDE SEQUENCE</scope>
</reference>
<evidence type="ECO:0000256" key="3">
    <source>
        <dbReference type="ARBA" id="ARBA00013252"/>
    </source>
</evidence>
<accession>A0A1B1TBZ6</accession>
<dbReference type="InterPro" id="IPR036428">
    <property type="entry name" value="PCD_sf"/>
</dbReference>
<sequence>MAETTIMCGIEMDDLGLSSKICIPCQGGVPSLSVNEMEKLITGLSPEWKIIDNHHLLREWKFENFQRALDFTNVAGSICEEQNHHADFELSWGRVQTIIYTHKIDGLVESDFILAAKFDKI</sequence>